<dbReference type="GO" id="GO:0015031">
    <property type="term" value="P:protein transport"/>
    <property type="evidence" value="ECO:0007669"/>
    <property type="project" value="UniProtKB-KW"/>
</dbReference>
<evidence type="ECO:0000256" key="4">
    <source>
        <dbReference type="ARBA" id="ARBA00022816"/>
    </source>
</evidence>
<reference evidence="12" key="1">
    <citation type="submission" date="2021-06" db="EMBL/GenBank/DDBJ databases">
        <authorList>
            <person name="Kallberg Y."/>
            <person name="Tangrot J."/>
            <person name="Rosling A."/>
        </authorList>
    </citation>
    <scope>NUCLEOTIDE SEQUENCE</scope>
    <source>
        <strain evidence="12">FL130A</strain>
    </source>
</reference>
<comment type="subcellular location">
    <subcellularLocation>
        <location evidence="1">Nucleus</location>
        <location evidence="1">Nuclear pore complex</location>
    </subcellularLocation>
</comment>
<dbReference type="Gene3D" id="1.25.40.510">
    <property type="entry name" value="GLE1-like"/>
    <property type="match status" value="1"/>
</dbReference>
<dbReference type="Proteomes" id="UP000789508">
    <property type="component" value="Unassembled WGS sequence"/>
</dbReference>
<evidence type="ECO:0000256" key="1">
    <source>
        <dbReference type="ARBA" id="ARBA00004567"/>
    </source>
</evidence>
<evidence type="ECO:0000256" key="9">
    <source>
        <dbReference type="ARBA" id="ARBA00026227"/>
    </source>
</evidence>
<dbReference type="GO" id="GO:0005543">
    <property type="term" value="F:phospholipid binding"/>
    <property type="evidence" value="ECO:0007669"/>
    <property type="project" value="TreeGrafter"/>
</dbReference>
<comment type="caution">
    <text evidence="12">The sequence shown here is derived from an EMBL/GenBank/DDBJ whole genome shotgun (WGS) entry which is preliminary data.</text>
</comment>
<accession>A0A9N8WF76</accession>
<evidence type="ECO:0000256" key="7">
    <source>
        <dbReference type="ARBA" id="ARBA00023132"/>
    </source>
</evidence>
<keyword evidence="8" id="KW-0539">Nucleus</keyword>
<dbReference type="InterPro" id="IPR012476">
    <property type="entry name" value="GLE1"/>
</dbReference>
<evidence type="ECO:0000256" key="5">
    <source>
        <dbReference type="ARBA" id="ARBA00022927"/>
    </source>
</evidence>
<sequence>MSFEPYEYDDPNDKGPLTQNDLDALYSYCFKLDNETIVEMKKRAMEASEKFQEELVQDQLDAREQVRRYVLVELRKERQEQWDRVQEEFDRIHEQFEDERRQLRELYHQRETYFRNAYEQLAREEREAAEAQQRAQKEAEERERLKREEEERVKKDTEERLRRETEERLRREAEELAKREAEERAKKELEAKRQAEEANRKAALSIAQKTLMVYEEIYKNRLKLVKEKLTDNQHLKNSAFQHIKLVRLRLNQLTNTRDSILNIVNEFTQILRNVRTTNDLYNYLLNYVAENVVSQAEVEASTSPTHYSAAYKLAHICVLLNSQHPDLIHYMMLHLATRCPYVIPLYHIQQPGQSIQQYNEIIGYKKDEEEDKYIGRMQAIVALYAALLQTTPFVPNVQNDYSIEDAWRWLSKIANITPRPITPYLVYTFLQIVGPKLIESYPYPNQTQKLIRTYYNRYYLKPPKEYADLKKESAAAIARLQTFLMDLVNNNFRFPESPGRVPN</sequence>
<keyword evidence="13" id="KW-1185">Reference proteome</keyword>
<evidence type="ECO:0000256" key="11">
    <source>
        <dbReference type="SAM" id="MobiDB-lite"/>
    </source>
</evidence>
<dbReference type="InterPro" id="IPR038506">
    <property type="entry name" value="GLE1-like_sf"/>
</dbReference>
<evidence type="ECO:0000256" key="2">
    <source>
        <dbReference type="ARBA" id="ARBA00011056"/>
    </source>
</evidence>
<proteinExistence type="inferred from homology"/>
<keyword evidence="7" id="KW-0906">Nuclear pore complex</keyword>
<evidence type="ECO:0000256" key="8">
    <source>
        <dbReference type="ARBA" id="ARBA00023242"/>
    </source>
</evidence>
<organism evidence="12 13">
    <name type="scientific">Ambispora leptoticha</name>
    <dbReference type="NCBI Taxonomy" id="144679"/>
    <lineage>
        <taxon>Eukaryota</taxon>
        <taxon>Fungi</taxon>
        <taxon>Fungi incertae sedis</taxon>
        <taxon>Mucoromycota</taxon>
        <taxon>Glomeromycotina</taxon>
        <taxon>Glomeromycetes</taxon>
        <taxon>Archaeosporales</taxon>
        <taxon>Ambisporaceae</taxon>
        <taxon>Ambispora</taxon>
    </lineage>
</organism>
<keyword evidence="3" id="KW-0813">Transport</keyword>
<keyword evidence="4" id="KW-0509">mRNA transport</keyword>
<keyword evidence="5" id="KW-0653">Protein transport</keyword>
<keyword evidence="6" id="KW-0811">Translocation</keyword>
<evidence type="ECO:0000256" key="10">
    <source>
        <dbReference type="ARBA" id="ARBA00029983"/>
    </source>
</evidence>
<dbReference type="AlphaFoldDB" id="A0A9N8WF76"/>
<dbReference type="GO" id="GO:0016973">
    <property type="term" value="P:poly(A)+ mRNA export from nucleus"/>
    <property type="evidence" value="ECO:0007669"/>
    <property type="project" value="InterPro"/>
</dbReference>
<dbReference type="GO" id="GO:0031369">
    <property type="term" value="F:translation initiation factor binding"/>
    <property type="evidence" value="ECO:0007669"/>
    <property type="project" value="TreeGrafter"/>
</dbReference>
<dbReference type="GO" id="GO:0005737">
    <property type="term" value="C:cytoplasm"/>
    <property type="evidence" value="ECO:0007669"/>
    <property type="project" value="TreeGrafter"/>
</dbReference>
<dbReference type="Pfam" id="PF07817">
    <property type="entry name" value="GLE1"/>
    <property type="match status" value="1"/>
</dbReference>
<evidence type="ECO:0000313" key="12">
    <source>
        <dbReference type="EMBL" id="CAG8483643.1"/>
    </source>
</evidence>
<evidence type="ECO:0000256" key="3">
    <source>
        <dbReference type="ARBA" id="ARBA00022448"/>
    </source>
</evidence>
<dbReference type="GO" id="GO:0000822">
    <property type="term" value="F:inositol hexakisphosphate binding"/>
    <property type="evidence" value="ECO:0007669"/>
    <property type="project" value="TreeGrafter"/>
</dbReference>
<gene>
    <name evidence="12" type="ORF">ALEPTO_LOCUS2619</name>
</gene>
<comment type="similarity">
    <text evidence="2">Belongs to the GLE1 family.</text>
</comment>
<dbReference type="PANTHER" id="PTHR12960:SF0">
    <property type="entry name" value="MRNA EXPORT FACTOR GLE1"/>
    <property type="match status" value="1"/>
</dbReference>
<evidence type="ECO:0000256" key="6">
    <source>
        <dbReference type="ARBA" id="ARBA00023010"/>
    </source>
</evidence>
<feature type="region of interest" description="Disordered" evidence="11">
    <location>
        <begin position="124"/>
        <end position="167"/>
    </location>
</feature>
<name>A0A9N8WF76_9GLOM</name>
<dbReference type="GO" id="GO:0044614">
    <property type="term" value="C:nuclear pore cytoplasmic filaments"/>
    <property type="evidence" value="ECO:0007669"/>
    <property type="project" value="TreeGrafter"/>
</dbReference>
<dbReference type="PANTHER" id="PTHR12960">
    <property type="entry name" value="GLE-1-RELATED"/>
    <property type="match status" value="1"/>
</dbReference>
<dbReference type="EMBL" id="CAJVPS010000404">
    <property type="protein sequence ID" value="CAG8483643.1"/>
    <property type="molecule type" value="Genomic_DNA"/>
</dbReference>
<evidence type="ECO:0000313" key="13">
    <source>
        <dbReference type="Proteomes" id="UP000789508"/>
    </source>
</evidence>
<dbReference type="OrthoDB" id="420884at2759"/>
<protein>
    <recommendedName>
        <fullName evidence="9">mRNA export factor GLE1</fullName>
    </recommendedName>
    <alternativeName>
        <fullName evidence="10">Nucleoporin GLE1</fullName>
    </alternativeName>
</protein>